<dbReference type="InterPro" id="IPR036259">
    <property type="entry name" value="MFS_trans_sf"/>
</dbReference>
<evidence type="ECO:0000256" key="4">
    <source>
        <dbReference type="ARBA" id="ARBA00022989"/>
    </source>
</evidence>
<protein>
    <submittedName>
        <fullName evidence="7">MFS transporter</fullName>
    </submittedName>
</protein>
<sequence>MEPSPQPSSWRAWTWVPSLYFCQAIPYVAVVALSVPMYKQLGVSNAEITFYTGWLYLPWVFKGLWSPLVDRYRTKRLWVWSLQFFLGAGLAAVALSVPGPDFFRWTLALFWLLAFASATHDIAADGFYLLALPPHQQAAFVGVRSTFYRLANLAGQGGLVYLAGALEESTGSVRTAWAWVFVPPAVLVAVAGLYHALTLPKPPGDQPTRVVASASGDWLATFRTFFARPGIGIILAFLLLYRLGESQLVALARLFLLDERGDGGLGLTTKDVGLLYGTYGVAALTIGGILGGLAIARWGLRRVLWPMLACMHVPNLAYVWLAAAQPASNGLIGAAVVVEQAGYGFGFTAYMVYMMLVADGPHKTAHYALCTGFMAAGMMLPSLPSGWLQEQMGYPWFFVWVCLACLPSVLVIPLLKVDPAFGKKA</sequence>
<evidence type="ECO:0000256" key="6">
    <source>
        <dbReference type="SAM" id="Phobius"/>
    </source>
</evidence>
<dbReference type="InterPro" id="IPR004752">
    <property type="entry name" value="AmpG_permease/AT-1"/>
</dbReference>
<keyword evidence="3 6" id="KW-0812">Transmembrane</keyword>
<feature type="transmembrane region" description="Helical" evidence="6">
    <location>
        <begin position="146"/>
        <end position="164"/>
    </location>
</feature>
<dbReference type="RefSeq" id="WP_129045788.1">
    <property type="nucleotide sequence ID" value="NZ_SDHX01000001.1"/>
</dbReference>
<dbReference type="OrthoDB" id="9787815at2"/>
<evidence type="ECO:0000313" key="7">
    <source>
        <dbReference type="EMBL" id="RXK54423.1"/>
    </source>
</evidence>
<feature type="transmembrane region" description="Helical" evidence="6">
    <location>
        <begin position="274"/>
        <end position="296"/>
    </location>
</feature>
<feature type="transmembrane region" description="Helical" evidence="6">
    <location>
        <begin position="48"/>
        <end position="65"/>
    </location>
</feature>
<keyword evidence="8" id="KW-1185">Reference proteome</keyword>
<feature type="transmembrane region" description="Helical" evidence="6">
    <location>
        <begin position="365"/>
        <end position="383"/>
    </location>
</feature>
<name>A0A4Q1C6D3_9BACT</name>
<feature type="transmembrane region" description="Helical" evidence="6">
    <location>
        <begin position="395"/>
        <end position="415"/>
    </location>
</feature>
<evidence type="ECO:0000256" key="1">
    <source>
        <dbReference type="ARBA" id="ARBA00004141"/>
    </source>
</evidence>
<feature type="transmembrane region" description="Helical" evidence="6">
    <location>
        <begin position="109"/>
        <end position="134"/>
    </location>
</feature>
<reference evidence="7 8" key="1">
    <citation type="submission" date="2019-01" db="EMBL/GenBank/DDBJ databases">
        <title>Lacunisphaera sp. strain TWA-58.</title>
        <authorList>
            <person name="Chen W.-M."/>
        </authorList>
    </citation>
    <scope>NUCLEOTIDE SEQUENCE [LARGE SCALE GENOMIC DNA]</scope>
    <source>
        <strain evidence="7 8">TWA-58</strain>
    </source>
</reference>
<evidence type="ECO:0000256" key="2">
    <source>
        <dbReference type="ARBA" id="ARBA00022448"/>
    </source>
</evidence>
<comment type="caution">
    <text evidence="7">The sequence shown here is derived from an EMBL/GenBank/DDBJ whole genome shotgun (WGS) entry which is preliminary data.</text>
</comment>
<comment type="subcellular location">
    <subcellularLocation>
        <location evidence="1">Membrane</location>
        <topology evidence="1">Multi-pass membrane protein</topology>
    </subcellularLocation>
</comment>
<feature type="transmembrane region" description="Helical" evidence="6">
    <location>
        <begin position="218"/>
        <end position="241"/>
    </location>
</feature>
<evidence type="ECO:0000256" key="5">
    <source>
        <dbReference type="ARBA" id="ARBA00023136"/>
    </source>
</evidence>
<feature type="transmembrane region" description="Helical" evidence="6">
    <location>
        <begin position="330"/>
        <end position="353"/>
    </location>
</feature>
<dbReference type="GO" id="GO:0016020">
    <property type="term" value="C:membrane"/>
    <property type="evidence" value="ECO:0007669"/>
    <property type="project" value="UniProtKB-SubCell"/>
</dbReference>
<dbReference type="PANTHER" id="PTHR12778">
    <property type="entry name" value="SOLUTE CARRIER FAMILY 33 ACETYL-COA TRANSPORTER -RELATED"/>
    <property type="match status" value="1"/>
</dbReference>
<evidence type="ECO:0000256" key="3">
    <source>
        <dbReference type="ARBA" id="ARBA00022692"/>
    </source>
</evidence>
<dbReference type="Pfam" id="PF07690">
    <property type="entry name" value="MFS_1"/>
    <property type="match status" value="1"/>
</dbReference>
<accession>A0A4Q1C6D3</accession>
<dbReference type="SUPFAM" id="SSF103473">
    <property type="entry name" value="MFS general substrate transporter"/>
    <property type="match status" value="1"/>
</dbReference>
<dbReference type="CDD" id="cd17486">
    <property type="entry name" value="MFS_AmpG_like"/>
    <property type="match status" value="1"/>
</dbReference>
<keyword evidence="5 6" id="KW-0472">Membrane</keyword>
<dbReference type="Gene3D" id="1.20.1250.20">
    <property type="entry name" value="MFS general substrate transporter like domains"/>
    <property type="match status" value="2"/>
</dbReference>
<dbReference type="EMBL" id="SDHX01000001">
    <property type="protein sequence ID" value="RXK54423.1"/>
    <property type="molecule type" value="Genomic_DNA"/>
</dbReference>
<gene>
    <name evidence="7" type="ORF">ESB00_00555</name>
</gene>
<feature type="transmembrane region" description="Helical" evidence="6">
    <location>
        <begin position="77"/>
        <end position="97"/>
    </location>
</feature>
<organism evidence="7 8">
    <name type="scientific">Oleiharenicola lentus</name>
    <dbReference type="NCBI Taxonomy" id="2508720"/>
    <lineage>
        <taxon>Bacteria</taxon>
        <taxon>Pseudomonadati</taxon>
        <taxon>Verrucomicrobiota</taxon>
        <taxon>Opitutia</taxon>
        <taxon>Opitutales</taxon>
        <taxon>Opitutaceae</taxon>
        <taxon>Oleiharenicola</taxon>
    </lineage>
</organism>
<evidence type="ECO:0000313" key="8">
    <source>
        <dbReference type="Proteomes" id="UP000290218"/>
    </source>
</evidence>
<dbReference type="Proteomes" id="UP000290218">
    <property type="component" value="Unassembled WGS sequence"/>
</dbReference>
<dbReference type="PANTHER" id="PTHR12778:SF10">
    <property type="entry name" value="MAJOR FACILITATOR SUPERFAMILY DOMAIN-CONTAINING PROTEIN 3"/>
    <property type="match status" value="1"/>
</dbReference>
<proteinExistence type="predicted"/>
<dbReference type="AlphaFoldDB" id="A0A4Q1C6D3"/>
<feature type="transmembrane region" description="Helical" evidence="6">
    <location>
        <begin position="303"/>
        <end position="324"/>
    </location>
</feature>
<dbReference type="GO" id="GO:0022857">
    <property type="term" value="F:transmembrane transporter activity"/>
    <property type="evidence" value="ECO:0007669"/>
    <property type="project" value="InterPro"/>
</dbReference>
<keyword evidence="2" id="KW-0813">Transport</keyword>
<keyword evidence="4 6" id="KW-1133">Transmembrane helix</keyword>
<feature type="transmembrane region" description="Helical" evidence="6">
    <location>
        <begin position="176"/>
        <end position="197"/>
    </location>
</feature>
<feature type="transmembrane region" description="Helical" evidence="6">
    <location>
        <begin position="12"/>
        <end position="36"/>
    </location>
</feature>
<dbReference type="InterPro" id="IPR011701">
    <property type="entry name" value="MFS"/>
</dbReference>